<organism evidence="2">
    <name type="scientific">Euplotes harpa</name>
    <dbReference type="NCBI Taxonomy" id="151035"/>
    <lineage>
        <taxon>Eukaryota</taxon>
        <taxon>Sar</taxon>
        <taxon>Alveolata</taxon>
        <taxon>Ciliophora</taxon>
        <taxon>Intramacronucleata</taxon>
        <taxon>Spirotrichea</taxon>
        <taxon>Hypotrichia</taxon>
        <taxon>Euplotida</taxon>
        <taxon>Euplotidae</taxon>
        <taxon>Euplotes</taxon>
    </lineage>
</organism>
<dbReference type="Pfam" id="PF00566">
    <property type="entry name" value="RabGAP-TBC"/>
    <property type="match status" value="1"/>
</dbReference>
<dbReference type="PANTHER" id="PTHR47219">
    <property type="entry name" value="RAB GTPASE-ACTIVATING PROTEIN 1-LIKE"/>
    <property type="match status" value="1"/>
</dbReference>
<dbReference type="InterPro" id="IPR035969">
    <property type="entry name" value="Rab-GAP_TBC_sf"/>
</dbReference>
<proteinExistence type="predicted"/>
<dbReference type="Gene3D" id="1.10.8.270">
    <property type="entry name" value="putative rabgap domain of human tbc1 domain family member 14 like domains"/>
    <property type="match status" value="1"/>
</dbReference>
<dbReference type="GO" id="GO:0005096">
    <property type="term" value="F:GTPase activator activity"/>
    <property type="evidence" value="ECO:0007669"/>
    <property type="project" value="TreeGrafter"/>
</dbReference>
<dbReference type="PANTHER" id="PTHR47219:SF20">
    <property type="entry name" value="TBC1 DOMAIN FAMILY MEMBER 2B"/>
    <property type="match status" value="1"/>
</dbReference>
<protein>
    <recommendedName>
        <fullName evidence="1">Rab-GAP TBC domain-containing protein</fullName>
    </recommendedName>
</protein>
<evidence type="ECO:0000313" key="2">
    <source>
        <dbReference type="EMBL" id="CAE0341829.1"/>
    </source>
</evidence>
<dbReference type="PROSITE" id="PS50086">
    <property type="entry name" value="TBC_RABGAP"/>
    <property type="match status" value="1"/>
</dbReference>
<dbReference type="AlphaFoldDB" id="A0A7S3N4W6"/>
<feature type="domain" description="Rab-GAP TBC" evidence="1">
    <location>
        <begin position="1"/>
        <end position="154"/>
    </location>
</feature>
<reference evidence="2" key="1">
    <citation type="submission" date="2021-01" db="EMBL/GenBank/DDBJ databases">
        <authorList>
            <person name="Corre E."/>
            <person name="Pelletier E."/>
            <person name="Niang G."/>
            <person name="Scheremetjew M."/>
            <person name="Finn R."/>
            <person name="Kale V."/>
            <person name="Holt S."/>
            <person name="Cochrane G."/>
            <person name="Meng A."/>
            <person name="Brown T."/>
            <person name="Cohen L."/>
        </authorList>
    </citation>
    <scope>NUCLEOTIDE SEQUENCE</scope>
    <source>
        <strain evidence="2">FSP1.4</strain>
    </source>
</reference>
<sequence>MPDPYQEQIDLDLKRTFSDDEEFTNDLAQMDKMMSILLSYSKRNTSIGYCQGMNYLAGIVSRVVEDEEEAFWVLVNLFEGILPIDYFCLMTEILVDQKILIQILQKKKVKLFKHLQNIGLDFAIISFQWLVCLLTANLSREISESIWDFLLLEGSVAIFRAILAILNLLENELLMQDDFNDLYQMLENGPLEKVK</sequence>
<dbReference type="SUPFAM" id="SSF47923">
    <property type="entry name" value="Ypt/Rab-GAP domain of gyp1p"/>
    <property type="match status" value="2"/>
</dbReference>
<dbReference type="InterPro" id="IPR000195">
    <property type="entry name" value="Rab-GAP-TBC_dom"/>
</dbReference>
<accession>A0A7S3N4W6</accession>
<gene>
    <name evidence="2" type="ORF">EHAR0213_LOCUS736</name>
</gene>
<dbReference type="FunFam" id="1.10.8.270:FF:000016">
    <property type="entry name" value="TBC1 domain family member 2A"/>
    <property type="match status" value="1"/>
</dbReference>
<evidence type="ECO:0000259" key="1">
    <source>
        <dbReference type="PROSITE" id="PS50086"/>
    </source>
</evidence>
<dbReference type="SMART" id="SM00164">
    <property type="entry name" value="TBC"/>
    <property type="match status" value="1"/>
</dbReference>
<name>A0A7S3N4W6_9SPIT</name>
<dbReference type="EMBL" id="HBII01001628">
    <property type="protein sequence ID" value="CAE0341829.1"/>
    <property type="molecule type" value="Transcribed_RNA"/>
</dbReference>
<dbReference type="Gene3D" id="1.10.472.80">
    <property type="entry name" value="Ypt/Rab-GAP domain of gyp1p, domain 3"/>
    <property type="match status" value="1"/>
</dbReference>
<dbReference type="GO" id="GO:0031267">
    <property type="term" value="F:small GTPase binding"/>
    <property type="evidence" value="ECO:0007669"/>
    <property type="project" value="TreeGrafter"/>
</dbReference>
<dbReference type="InterPro" id="IPR050302">
    <property type="entry name" value="Rab_GAP_TBC_domain"/>
</dbReference>